<accession>A0A943DUR1</accession>
<dbReference type="EMBL" id="JAGZEE010000030">
    <property type="protein sequence ID" value="MBS5412487.1"/>
    <property type="molecule type" value="Genomic_DNA"/>
</dbReference>
<reference evidence="1" key="1">
    <citation type="submission" date="2021-02" db="EMBL/GenBank/DDBJ databases">
        <title>Infant gut strain persistence is associated with maternal origin, phylogeny, and functional potential including surface adhesion and iron acquisition.</title>
        <authorList>
            <person name="Lou Y.C."/>
        </authorList>
    </citation>
    <scope>NUCLEOTIDE SEQUENCE</scope>
    <source>
        <strain evidence="1">L3_082_243G1_dasL3_082_243G1_maxbin2.maxbin.015s ta_sub</strain>
    </source>
</reference>
<organism evidence="1 2">
    <name type="scientific">Bacteroides thetaiotaomicron</name>
    <dbReference type="NCBI Taxonomy" id="818"/>
    <lineage>
        <taxon>Bacteria</taxon>
        <taxon>Pseudomonadati</taxon>
        <taxon>Bacteroidota</taxon>
        <taxon>Bacteroidia</taxon>
        <taxon>Bacteroidales</taxon>
        <taxon>Bacteroidaceae</taxon>
        <taxon>Bacteroides</taxon>
    </lineage>
</organism>
<evidence type="ECO:0000313" key="1">
    <source>
        <dbReference type="EMBL" id="MBS5412487.1"/>
    </source>
</evidence>
<protein>
    <submittedName>
        <fullName evidence="1">Uncharacterized protein</fullName>
    </submittedName>
</protein>
<dbReference type="Proteomes" id="UP000782901">
    <property type="component" value="Unassembled WGS sequence"/>
</dbReference>
<comment type="caution">
    <text evidence="1">The sequence shown here is derived from an EMBL/GenBank/DDBJ whole genome shotgun (WGS) entry which is preliminary data.</text>
</comment>
<gene>
    <name evidence="1" type="ORF">KHY35_17565</name>
</gene>
<sequence>MSMEHKAFVFDTKKFHAEIESVMKDSIKNTEVAHQYICNHLDELQSPYTGDTLEEGWEEEFGELTLQVYFDILLTACYDVDDDCGLCEMWDAVNEVIKSLDVFEEGEVPVLGWNVEIDDVTVDPGMMGLGIIECDEVAGILVTLQENRDDAENAEPEDLLCESEPDEWMESYDGLCSLYEEALRQEKGLLFTF</sequence>
<name>A0A943DUR1_BACT4</name>
<dbReference type="AlphaFoldDB" id="A0A943DUR1"/>
<evidence type="ECO:0000313" key="2">
    <source>
        <dbReference type="Proteomes" id="UP000782901"/>
    </source>
</evidence>
<proteinExistence type="predicted"/>